<dbReference type="Pfam" id="PF19420">
    <property type="entry name" value="DDAH_eukar"/>
    <property type="match status" value="1"/>
</dbReference>
<keyword evidence="2" id="KW-1185">Reference proteome</keyword>
<dbReference type="PANTHER" id="PTHR47271">
    <property type="entry name" value="ARGININE DEIMINASE"/>
    <property type="match status" value="1"/>
</dbReference>
<gene>
    <name evidence="1" type="ORF">SAMN02745751_00440</name>
</gene>
<dbReference type="EMBL" id="FQZL01000005">
    <property type="protein sequence ID" value="SHI51078.1"/>
    <property type="molecule type" value="Genomic_DNA"/>
</dbReference>
<dbReference type="STRING" id="1121476.SAMN02745751_00440"/>
<dbReference type="OrthoDB" id="9790596at2"/>
<dbReference type="GO" id="GO:0016990">
    <property type="term" value="F:arginine deiminase activity"/>
    <property type="evidence" value="ECO:0007669"/>
    <property type="project" value="TreeGrafter"/>
</dbReference>
<dbReference type="Proteomes" id="UP000184052">
    <property type="component" value="Unassembled WGS sequence"/>
</dbReference>
<sequence length="291" mass="33158">MKYGCQSMHKKIDRILIKHPKDAFISQENLSKTWEAFNYTSEPDYETVLKEYEVFENIIKENVANVDYLPQSDNVGLDSIYTHDSLKITEKGAIFFNTGKLLRQKEGFEVEKKFKEVGIDTLGWIQSPGKIEGGDVVWIDEKTVAIGRGYRTNDEGIRQFKELTKDIVDEYIIVPMPHADGEAECLHLMSIISIVDEDLAVVYSRYMPVPFREYLIERGFELVEVNDEEYDNLGSNVLALAPRVCVLMEGNRDIYDKLHEKGCKLYTYPGAELSFKGTGGPTCLTCPVARV</sequence>
<proteinExistence type="predicted"/>
<name>A0A1M6BRC6_9FIRM</name>
<evidence type="ECO:0000313" key="1">
    <source>
        <dbReference type="EMBL" id="SHI51078.1"/>
    </source>
</evidence>
<accession>A0A1M6BRC6</accession>
<organism evidence="1 2">
    <name type="scientific">Dethiosulfatibacter aminovorans DSM 17477</name>
    <dbReference type="NCBI Taxonomy" id="1121476"/>
    <lineage>
        <taxon>Bacteria</taxon>
        <taxon>Bacillati</taxon>
        <taxon>Bacillota</taxon>
        <taxon>Tissierellia</taxon>
        <taxon>Dethiosulfatibacter</taxon>
    </lineage>
</organism>
<dbReference type="SUPFAM" id="SSF55909">
    <property type="entry name" value="Pentein"/>
    <property type="match status" value="1"/>
</dbReference>
<evidence type="ECO:0000313" key="2">
    <source>
        <dbReference type="Proteomes" id="UP000184052"/>
    </source>
</evidence>
<dbReference type="GO" id="GO:0019546">
    <property type="term" value="P:L-arginine deiminase pathway"/>
    <property type="evidence" value="ECO:0007669"/>
    <property type="project" value="TreeGrafter"/>
</dbReference>
<keyword evidence="1" id="KW-0378">Hydrolase</keyword>
<reference evidence="1 2" key="1">
    <citation type="submission" date="2016-11" db="EMBL/GenBank/DDBJ databases">
        <authorList>
            <person name="Jaros S."/>
            <person name="Januszkiewicz K."/>
            <person name="Wedrychowicz H."/>
        </authorList>
    </citation>
    <scope>NUCLEOTIDE SEQUENCE [LARGE SCALE GENOMIC DNA]</scope>
    <source>
        <strain evidence="1 2">DSM 17477</strain>
    </source>
</reference>
<protein>
    <submittedName>
        <fullName evidence="1">N-Dimethylarginine dimethylaminohydrolase</fullName>
    </submittedName>
</protein>
<dbReference type="RefSeq" id="WP_073046460.1">
    <property type="nucleotide sequence ID" value="NZ_FQZL01000005.1"/>
</dbReference>
<dbReference type="PANTHER" id="PTHR47271:SF2">
    <property type="entry name" value="ARGININE DEIMINASE"/>
    <property type="match status" value="1"/>
</dbReference>
<dbReference type="Gene3D" id="3.75.10.10">
    <property type="entry name" value="L-arginine/glycine Amidinotransferase, Chain A"/>
    <property type="match status" value="1"/>
</dbReference>
<dbReference type="AlphaFoldDB" id="A0A1M6BRC6"/>